<evidence type="ECO:0000256" key="3">
    <source>
        <dbReference type="ARBA" id="ARBA00022729"/>
    </source>
</evidence>
<dbReference type="InterPro" id="IPR011990">
    <property type="entry name" value="TPR-like_helical_dom_sf"/>
</dbReference>
<sequence length="599" mass="67183">MNRQIKLILLLLLFSGISGTGCKKFLDQVPNDRITIEEVFRKKASSEQFLANVYSIVPDESNAIDGFPMIGCSDEADLTWSGGPNYAVNIGNLNPSNVNNLFDRWGYYYQGIRSATYFMNHINENIEIRSLNGQALIDQYQAEARFLRAYYYFLLMRQYGPVVLMGEDVTPPDAEASAMQIPRSSFDECVSYVASELDKAAEGLPLQPQSNGQVSDREFGRITKGICLAVKSRLLLYAASPQYNGNTDASSFKNQDGKALIAQSYDAQKWKKAADAAKAVIDLGQYALYKDPSGNPMKSLDGVFFNSWNSEQIFVRKANDLARWDVHATPRQAGGWCGLAPTQENVDSYFMSDGLLPSESPLYSEIGFTTVNGVQVYNMYMNREPRFYHDVTYNNSIWQGGTMNAPAPVTFFLSGPNGRNGHPTDFSKTGYLIRKNVGPQTNVGAGGNGQVQSRVLILFRLGEIYLNYAEALNEFQPGSADVLTYLNAIRERAGVPKYGSGTNSLPVPADQAAMRAKIRAERRVELAYEGHRFFDIRRWKIAPQVMGAMHGMDISKDGNDFYKRVVTATPHLFRQSYYWWPITQYELDRNRTLVQSPSW</sequence>
<reference evidence="8 9" key="1">
    <citation type="submission" date="2022-07" db="EMBL/GenBank/DDBJ databases">
        <title>Mucilaginibacter sp. JC4.</title>
        <authorList>
            <person name="Le V."/>
            <person name="Ko S.-R."/>
            <person name="Ahn C.-Y."/>
            <person name="Oh H.-M."/>
        </authorList>
    </citation>
    <scope>NUCLEOTIDE SEQUENCE [LARGE SCALE GENOMIC DNA]</scope>
    <source>
        <strain evidence="8 9">JC4</strain>
    </source>
</reference>
<dbReference type="Proteomes" id="UP001204376">
    <property type="component" value="Unassembled WGS sequence"/>
</dbReference>
<protein>
    <submittedName>
        <fullName evidence="8">RagB/SusD family nutrient uptake outer membrane protein</fullName>
    </submittedName>
</protein>
<evidence type="ECO:0000259" key="7">
    <source>
        <dbReference type="Pfam" id="PF14322"/>
    </source>
</evidence>
<evidence type="ECO:0000256" key="1">
    <source>
        <dbReference type="ARBA" id="ARBA00004442"/>
    </source>
</evidence>
<feature type="domain" description="RagB/SusD" evidence="6">
    <location>
        <begin position="329"/>
        <end position="599"/>
    </location>
</feature>
<evidence type="ECO:0000259" key="6">
    <source>
        <dbReference type="Pfam" id="PF07980"/>
    </source>
</evidence>
<keyword evidence="9" id="KW-1185">Reference proteome</keyword>
<organism evidence="8 9">
    <name type="scientific">Mucilaginibacter aquariorum</name>
    <dbReference type="NCBI Taxonomy" id="2967225"/>
    <lineage>
        <taxon>Bacteria</taxon>
        <taxon>Pseudomonadati</taxon>
        <taxon>Bacteroidota</taxon>
        <taxon>Sphingobacteriia</taxon>
        <taxon>Sphingobacteriales</taxon>
        <taxon>Sphingobacteriaceae</taxon>
        <taxon>Mucilaginibacter</taxon>
    </lineage>
</organism>
<dbReference type="RefSeq" id="WP_256540945.1">
    <property type="nucleotide sequence ID" value="NZ_JANHOH010000009.1"/>
</dbReference>
<dbReference type="InterPro" id="IPR012944">
    <property type="entry name" value="SusD_RagB_dom"/>
</dbReference>
<evidence type="ECO:0000313" key="9">
    <source>
        <dbReference type="Proteomes" id="UP001204376"/>
    </source>
</evidence>
<dbReference type="Gene3D" id="1.25.40.390">
    <property type="match status" value="1"/>
</dbReference>
<dbReference type="EMBL" id="JANHOH010000009">
    <property type="protein sequence ID" value="MCQ6960763.1"/>
    <property type="molecule type" value="Genomic_DNA"/>
</dbReference>
<evidence type="ECO:0000256" key="4">
    <source>
        <dbReference type="ARBA" id="ARBA00023136"/>
    </source>
</evidence>
<comment type="similarity">
    <text evidence="2">Belongs to the SusD family.</text>
</comment>
<comment type="caution">
    <text evidence="8">The sequence shown here is derived from an EMBL/GenBank/DDBJ whole genome shotgun (WGS) entry which is preliminary data.</text>
</comment>
<feature type="domain" description="SusD-like N-terminal" evidence="7">
    <location>
        <begin position="24"/>
        <end position="210"/>
    </location>
</feature>
<evidence type="ECO:0000256" key="5">
    <source>
        <dbReference type="ARBA" id="ARBA00023237"/>
    </source>
</evidence>
<evidence type="ECO:0000313" key="8">
    <source>
        <dbReference type="EMBL" id="MCQ6960763.1"/>
    </source>
</evidence>
<gene>
    <name evidence="8" type="ORF">NPE20_22475</name>
</gene>
<keyword evidence="4" id="KW-0472">Membrane</keyword>
<name>A0ABT1T8H6_9SPHI</name>
<comment type="subcellular location">
    <subcellularLocation>
        <location evidence="1">Cell outer membrane</location>
    </subcellularLocation>
</comment>
<dbReference type="InterPro" id="IPR033985">
    <property type="entry name" value="SusD-like_N"/>
</dbReference>
<evidence type="ECO:0000256" key="2">
    <source>
        <dbReference type="ARBA" id="ARBA00006275"/>
    </source>
</evidence>
<dbReference type="SUPFAM" id="SSF48452">
    <property type="entry name" value="TPR-like"/>
    <property type="match status" value="1"/>
</dbReference>
<dbReference type="Pfam" id="PF14322">
    <property type="entry name" value="SusD-like_3"/>
    <property type="match status" value="1"/>
</dbReference>
<accession>A0ABT1T8H6</accession>
<dbReference type="PROSITE" id="PS51257">
    <property type="entry name" value="PROKAR_LIPOPROTEIN"/>
    <property type="match status" value="1"/>
</dbReference>
<keyword evidence="3" id="KW-0732">Signal</keyword>
<dbReference type="Pfam" id="PF07980">
    <property type="entry name" value="SusD_RagB"/>
    <property type="match status" value="1"/>
</dbReference>
<proteinExistence type="inferred from homology"/>
<keyword evidence="5" id="KW-0998">Cell outer membrane</keyword>